<keyword evidence="2" id="KW-1185">Reference proteome</keyword>
<reference evidence="1 2" key="1">
    <citation type="submission" date="2019-05" db="EMBL/GenBank/DDBJ databases">
        <title>Another draft genome of Portunus trituberculatus and its Hox gene families provides insights of decapod evolution.</title>
        <authorList>
            <person name="Jeong J.-H."/>
            <person name="Song I."/>
            <person name="Kim S."/>
            <person name="Choi T."/>
            <person name="Kim D."/>
            <person name="Ryu S."/>
            <person name="Kim W."/>
        </authorList>
    </citation>
    <scope>NUCLEOTIDE SEQUENCE [LARGE SCALE GENOMIC DNA]</scope>
    <source>
        <tissue evidence="1">Muscle</tissue>
    </source>
</reference>
<protein>
    <submittedName>
        <fullName evidence="1">Uncharacterized protein</fullName>
    </submittedName>
</protein>
<evidence type="ECO:0000313" key="1">
    <source>
        <dbReference type="EMBL" id="MPC22666.1"/>
    </source>
</evidence>
<accession>A0A5B7DP26</accession>
<evidence type="ECO:0000313" key="2">
    <source>
        <dbReference type="Proteomes" id="UP000324222"/>
    </source>
</evidence>
<dbReference type="Proteomes" id="UP000324222">
    <property type="component" value="Unassembled WGS sequence"/>
</dbReference>
<gene>
    <name evidence="1" type="ORF">E2C01_015687</name>
</gene>
<dbReference type="AlphaFoldDB" id="A0A5B7DP26"/>
<proteinExistence type="predicted"/>
<dbReference type="EMBL" id="VSRR010001111">
    <property type="protein sequence ID" value="MPC22666.1"/>
    <property type="molecule type" value="Genomic_DNA"/>
</dbReference>
<organism evidence="1 2">
    <name type="scientific">Portunus trituberculatus</name>
    <name type="common">Swimming crab</name>
    <name type="synonym">Neptunus trituberculatus</name>
    <dbReference type="NCBI Taxonomy" id="210409"/>
    <lineage>
        <taxon>Eukaryota</taxon>
        <taxon>Metazoa</taxon>
        <taxon>Ecdysozoa</taxon>
        <taxon>Arthropoda</taxon>
        <taxon>Crustacea</taxon>
        <taxon>Multicrustacea</taxon>
        <taxon>Malacostraca</taxon>
        <taxon>Eumalacostraca</taxon>
        <taxon>Eucarida</taxon>
        <taxon>Decapoda</taxon>
        <taxon>Pleocyemata</taxon>
        <taxon>Brachyura</taxon>
        <taxon>Eubrachyura</taxon>
        <taxon>Portunoidea</taxon>
        <taxon>Portunidae</taxon>
        <taxon>Portuninae</taxon>
        <taxon>Portunus</taxon>
    </lineage>
</organism>
<name>A0A5B7DP26_PORTR</name>
<comment type="caution">
    <text evidence="1">The sequence shown here is derived from an EMBL/GenBank/DDBJ whole genome shotgun (WGS) entry which is preliminary data.</text>
</comment>
<sequence length="66" mass="7574">MFTTQFRTQEVRESPGMGDFLGLQKTPVGIADLSVAVNRRFLSRRKQVMPWRLKGCNPSQDEQEFG</sequence>